<sequence length="303" mass="31255">MTVFFAGFDGGGTGTRLRITTSDGTVVGSGRGGSANIATDPLMAWHSLSDAFACASSQIPPMARIWCAAGLAGTESFGAREAFLAMRPAGMPKLELVSDAHTSCLGAHGGEAGAIMAPGTGSVGFALCDDGQGGMLPRRVGGWGFPQGDEGSGAWIGRCAVAAMLQAHDGRIEPDALTESVWTRLVSEGAEPLSWAIGQRASAFATLAPLVIETRQDSPHARAILRDAGAQIDAHIAALLRPPGFDALGLCMLGGLGSILADMLSPRWKSRLRAPRGDAVDGALQLARRYRTISIEQSGGELS</sequence>
<protein>
    <submittedName>
        <fullName evidence="2">ATPase</fullName>
    </submittedName>
</protein>
<dbReference type="RefSeq" id="WP_289840822.1">
    <property type="nucleotide sequence ID" value="NZ_CATKSH010000003.1"/>
</dbReference>
<organism evidence="2 3">
    <name type="scientific">Brytella acorum</name>
    <dbReference type="NCBI Taxonomy" id="2959299"/>
    <lineage>
        <taxon>Bacteria</taxon>
        <taxon>Pseudomonadati</taxon>
        <taxon>Pseudomonadota</taxon>
        <taxon>Alphaproteobacteria</taxon>
        <taxon>Acetobacterales</taxon>
        <taxon>Acetobacteraceae</taxon>
        <taxon>Brytella</taxon>
    </lineage>
</organism>
<proteinExistence type="predicted"/>
<dbReference type="InterPro" id="IPR052519">
    <property type="entry name" value="Euk-type_GlcNAc_Kinase"/>
</dbReference>
<keyword evidence="3" id="KW-1185">Reference proteome</keyword>
<dbReference type="PANTHER" id="PTHR43190:SF3">
    <property type="entry name" value="N-ACETYL-D-GLUCOSAMINE KINASE"/>
    <property type="match status" value="1"/>
</dbReference>
<dbReference type="PANTHER" id="PTHR43190">
    <property type="entry name" value="N-ACETYL-D-GLUCOSAMINE KINASE"/>
    <property type="match status" value="1"/>
</dbReference>
<dbReference type="Proteomes" id="UP001176960">
    <property type="component" value="Unassembled WGS sequence"/>
</dbReference>
<feature type="domain" description="ATPase BadF/BadG/BcrA/BcrD type" evidence="1">
    <location>
        <begin position="7"/>
        <end position="257"/>
    </location>
</feature>
<accession>A0AA35UZH8</accession>
<comment type="caution">
    <text evidence="2">The sequence shown here is derived from an EMBL/GenBank/DDBJ whole genome shotgun (WGS) entry which is preliminary data.</text>
</comment>
<evidence type="ECO:0000259" key="1">
    <source>
        <dbReference type="Pfam" id="PF01869"/>
    </source>
</evidence>
<dbReference type="EMBL" id="CATKSH010000003">
    <property type="protein sequence ID" value="CAI9119940.1"/>
    <property type="molecule type" value="Genomic_DNA"/>
</dbReference>
<dbReference type="InterPro" id="IPR002731">
    <property type="entry name" value="ATPase_BadF"/>
</dbReference>
<dbReference type="SUPFAM" id="SSF53067">
    <property type="entry name" value="Actin-like ATPase domain"/>
    <property type="match status" value="2"/>
</dbReference>
<dbReference type="InterPro" id="IPR043129">
    <property type="entry name" value="ATPase_NBD"/>
</dbReference>
<gene>
    <name evidence="2" type="ORF">LMG32879_000766</name>
</gene>
<evidence type="ECO:0000313" key="2">
    <source>
        <dbReference type="EMBL" id="CAI9119940.1"/>
    </source>
</evidence>
<dbReference type="AlphaFoldDB" id="A0AA35UZH8"/>
<dbReference type="Pfam" id="PF01869">
    <property type="entry name" value="BcrAD_BadFG"/>
    <property type="match status" value="1"/>
</dbReference>
<evidence type="ECO:0000313" key="3">
    <source>
        <dbReference type="Proteomes" id="UP001176960"/>
    </source>
</evidence>
<dbReference type="Gene3D" id="3.30.420.40">
    <property type="match status" value="2"/>
</dbReference>
<reference evidence="2" key="1">
    <citation type="submission" date="2023-03" db="EMBL/GenBank/DDBJ databases">
        <authorList>
            <person name="Cleenwerck I."/>
        </authorList>
    </citation>
    <scope>NUCLEOTIDE SEQUENCE</scope>
    <source>
        <strain evidence="2">LMG 32879</strain>
    </source>
</reference>
<dbReference type="CDD" id="cd24082">
    <property type="entry name" value="ASKHA_NBD_GspK-like"/>
    <property type="match status" value="1"/>
</dbReference>
<name>A0AA35UZH8_9PROT</name>